<dbReference type="GO" id="GO:0015074">
    <property type="term" value="P:DNA integration"/>
    <property type="evidence" value="ECO:0007669"/>
    <property type="project" value="InterPro"/>
</dbReference>
<feature type="compositionally biased region" description="Basic and acidic residues" evidence="1">
    <location>
        <begin position="256"/>
        <end position="266"/>
    </location>
</feature>
<protein>
    <submittedName>
        <fullName evidence="3">Uncharacterized protein K02A2.6</fullName>
    </submittedName>
</protein>
<dbReference type="PANTHER" id="PTHR37984:SF5">
    <property type="entry name" value="PROTEIN NYNRIN-LIKE"/>
    <property type="match status" value="1"/>
</dbReference>
<dbReference type="InterPro" id="IPR036397">
    <property type="entry name" value="RNaseH_sf"/>
</dbReference>
<dbReference type="InterPro" id="IPR050951">
    <property type="entry name" value="Retrovirus_Pol_polyprotein"/>
</dbReference>
<dbReference type="PANTHER" id="PTHR37984">
    <property type="entry name" value="PROTEIN CBG26694"/>
    <property type="match status" value="1"/>
</dbReference>
<gene>
    <name evidence="3" type="ORF">CM83_10253</name>
</gene>
<evidence type="ECO:0000259" key="2">
    <source>
        <dbReference type="PROSITE" id="PS50994"/>
    </source>
</evidence>
<dbReference type="GO" id="GO:0003676">
    <property type="term" value="F:nucleic acid binding"/>
    <property type="evidence" value="ECO:0007669"/>
    <property type="project" value="InterPro"/>
</dbReference>
<sequence length="313" mass="35539">DFLGPWKNQYYFVVMDAHSKWIECYPTATPSTEVVIEKLVDCFARFGLPRALTSDGATCFTSKQFSDYLSELGINHHVGAPYHPQSNGAAESAVRIVKSCFKKHPSVSGAPLMRILNNFLFLYRASEHPTTKNSPSKLLLGRNVRTVFSQMTPDIEDIVTTNQIKQQENYRGKRNIVFKLGDNVLARDYRDNQQKWAKGKITEISGPQTYVVETAEGLGWKRHVNQLLPHNVQQPGNKGFADNWESQTPPTFKGDSPVRLKDRETPETQITSSSPDFRGWGSPILSPISRPTTVRRTERLRRAPLRFSHSQYQ</sequence>
<dbReference type="EMBL" id="GBHO01034301">
    <property type="protein sequence ID" value="JAG09303.1"/>
    <property type="molecule type" value="Transcribed_RNA"/>
</dbReference>
<reference evidence="3" key="2">
    <citation type="submission" date="2014-07" db="EMBL/GenBank/DDBJ databases">
        <authorList>
            <person name="Hull J."/>
        </authorList>
    </citation>
    <scope>NUCLEOTIDE SEQUENCE</scope>
</reference>
<feature type="non-terminal residue" evidence="3">
    <location>
        <position position="1"/>
    </location>
</feature>
<dbReference type="InterPro" id="IPR001584">
    <property type="entry name" value="Integrase_cat-core"/>
</dbReference>
<reference evidence="3" key="1">
    <citation type="journal article" date="2014" name="PLoS ONE">
        <title>Transcriptome-Based Identification of ABC Transporters in the Western Tarnished Plant Bug Lygus hesperus.</title>
        <authorList>
            <person name="Hull J.J."/>
            <person name="Chaney K."/>
            <person name="Geib S.M."/>
            <person name="Fabrick J.A."/>
            <person name="Brent C.S."/>
            <person name="Walsh D."/>
            <person name="Lavine L.C."/>
        </authorList>
    </citation>
    <scope>NUCLEOTIDE SEQUENCE</scope>
</reference>
<feature type="region of interest" description="Disordered" evidence="1">
    <location>
        <begin position="231"/>
        <end position="313"/>
    </location>
</feature>
<proteinExistence type="predicted"/>
<dbReference type="PROSITE" id="PS50994">
    <property type="entry name" value="INTEGRASE"/>
    <property type="match status" value="1"/>
</dbReference>
<dbReference type="SUPFAM" id="SSF53098">
    <property type="entry name" value="Ribonuclease H-like"/>
    <property type="match status" value="1"/>
</dbReference>
<feature type="domain" description="Integrase catalytic" evidence="2">
    <location>
        <begin position="1"/>
        <end position="143"/>
    </location>
</feature>
<name>A0A0A9WS40_LYGHE</name>
<evidence type="ECO:0000313" key="3">
    <source>
        <dbReference type="EMBL" id="JAG09303.1"/>
    </source>
</evidence>
<accession>A0A0A9WS40</accession>
<dbReference type="AlphaFoldDB" id="A0A0A9WS40"/>
<evidence type="ECO:0000256" key="1">
    <source>
        <dbReference type="SAM" id="MobiDB-lite"/>
    </source>
</evidence>
<dbReference type="Pfam" id="PF00665">
    <property type="entry name" value="rve"/>
    <property type="match status" value="1"/>
</dbReference>
<organism evidence="3">
    <name type="scientific">Lygus hesperus</name>
    <name type="common">Western plant bug</name>
    <dbReference type="NCBI Taxonomy" id="30085"/>
    <lineage>
        <taxon>Eukaryota</taxon>
        <taxon>Metazoa</taxon>
        <taxon>Ecdysozoa</taxon>
        <taxon>Arthropoda</taxon>
        <taxon>Hexapoda</taxon>
        <taxon>Insecta</taxon>
        <taxon>Pterygota</taxon>
        <taxon>Neoptera</taxon>
        <taxon>Paraneoptera</taxon>
        <taxon>Hemiptera</taxon>
        <taxon>Heteroptera</taxon>
        <taxon>Panheteroptera</taxon>
        <taxon>Cimicomorpha</taxon>
        <taxon>Miridae</taxon>
        <taxon>Mirini</taxon>
        <taxon>Lygus</taxon>
    </lineage>
</organism>
<dbReference type="InterPro" id="IPR012337">
    <property type="entry name" value="RNaseH-like_sf"/>
</dbReference>
<dbReference type="Gene3D" id="3.30.420.10">
    <property type="entry name" value="Ribonuclease H-like superfamily/Ribonuclease H"/>
    <property type="match status" value="1"/>
</dbReference>